<keyword evidence="2" id="KW-1185">Reference proteome</keyword>
<name>A0A1M5LAY4_STRHI</name>
<dbReference type="Gene3D" id="3.40.1660.10">
    <property type="entry name" value="EreA-like (biosynthetic domain)"/>
    <property type="match status" value="1"/>
</dbReference>
<dbReference type="Proteomes" id="UP000184501">
    <property type="component" value="Unassembled WGS sequence"/>
</dbReference>
<dbReference type="Gene3D" id="1.20.1440.30">
    <property type="entry name" value="Biosynthetic Protein domain"/>
    <property type="match status" value="1"/>
</dbReference>
<dbReference type="PANTHER" id="PTHR31299">
    <property type="entry name" value="ESTERASE, PUTATIVE (AFU_ORTHOLOGUE AFUA_1G05850)-RELATED"/>
    <property type="match status" value="1"/>
</dbReference>
<sequence>MGAIDQIRAAALPLRGAGDLDPVVERIGRARFVLLGEATHGTSEFYRWRAELTRRLVAERDFSFVAVEGDWPDCHAVHRSVVGVPGAPDDPREPLLAFARWPTWMWANEEVVEFVRWLRQHNETRPPEHRVGFHGLDVYSLWDSLHAVLDYLRDNAPEHLDAAMAAYRCFEPYGEDPQAYARAAGFTPARCERQVVELLLDLRAHRAGDDTGEWGARFVAEQNARIVAGAERYYRAMMRGGAESWNVRDHHMVDTLDHLAQYYGDTAKGVVWEHNTHVGDARATDMAPAGMVNVGQLVRESHSTEDVVIVGFGTYSGTVIASERWGGPVRRMRVPEARRGSLEAHLHQANPDSDALFVFPDNPWATDWLCDLFDHRAIGVVYDPERELVRNYVPTVLGKRYDAFVHCDRSNALHPLHGMEPAEGEKETYPTGV</sequence>
<dbReference type="InterPro" id="IPR052036">
    <property type="entry name" value="Hydrolase/PRTase-associated"/>
</dbReference>
<dbReference type="Gene3D" id="3.30.1870.10">
    <property type="entry name" value="EreA-like, domain 2"/>
    <property type="match status" value="1"/>
</dbReference>
<evidence type="ECO:0000313" key="2">
    <source>
        <dbReference type="Proteomes" id="UP000184501"/>
    </source>
</evidence>
<dbReference type="RefSeq" id="WP_073488615.1">
    <property type="nucleotide sequence ID" value="NZ_FQVN01000011.1"/>
</dbReference>
<dbReference type="SUPFAM" id="SSF159501">
    <property type="entry name" value="EreA/ChaN-like"/>
    <property type="match status" value="1"/>
</dbReference>
<dbReference type="STRING" id="2017.SAMN05444320_11148"/>
<dbReference type="AlphaFoldDB" id="A0A1M5LAY4"/>
<dbReference type="InterPro" id="IPR014622">
    <property type="entry name" value="UCP036794_erythomycin"/>
</dbReference>
<dbReference type="GO" id="GO:0046677">
    <property type="term" value="P:response to antibiotic"/>
    <property type="evidence" value="ECO:0007669"/>
    <property type="project" value="InterPro"/>
</dbReference>
<gene>
    <name evidence="1" type="ORF">SAMN05444320_11148</name>
</gene>
<dbReference type="Pfam" id="PF05139">
    <property type="entry name" value="Erythro_esteras"/>
    <property type="match status" value="1"/>
</dbReference>
<organism evidence="1 2">
    <name type="scientific">Streptoalloteichus hindustanus</name>
    <dbReference type="NCBI Taxonomy" id="2017"/>
    <lineage>
        <taxon>Bacteria</taxon>
        <taxon>Bacillati</taxon>
        <taxon>Actinomycetota</taxon>
        <taxon>Actinomycetes</taxon>
        <taxon>Pseudonocardiales</taxon>
        <taxon>Pseudonocardiaceae</taxon>
        <taxon>Streptoalloteichus</taxon>
    </lineage>
</organism>
<dbReference type="CDD" id="cd14728">
    <property type="entry name" value="Ere-like"/>
    <property type="match status" value="1"/>
</dbReference>
<proteinExistence type="predicted"/>
<dbReference type="InterPro" id="IPR007815">
    <property type="entry name" value="Emycin_Estase"/>
</dbReference>
<dbReference type="EMBL" id="FQVN01000011">
    <property type="protein sequence ID" value="SHG62177.1"/>
    <property type="molecule type" value="Genomic_DNA"/>
</dbReference>
<dbReference type="OrthoDB" id="9810066at2"/>
<dbReference type="PIRSF" id="PIRSF036794">
    <property type="entry name" value="UCP_erythr_ester"/>
    <property type="match status" value="1"/>
</dbReference>
<dbReference type="PANTHER" id="PTHR31299:SF0">
    <property type="entry name" value="ESTERASE, PUTATIVE (AFU_ORTHOLOGUE AFUA_1G05850)-RELATED"/>
    <property type="match status" value="1"/>
</dbReference>
<accession>A0A1M5LAY4</accession>
<evidence type="ECO:0000313" key="1">
    <source>
        <dbReference type="EMBL" id="SHG62177.1"/>
    </source>
</evidence>
<protein>
    <submittedName>
        <fullName evidence="1">Erythromycin esterase homolog</fullName>
    </submittedName>
</protein>
<reference evidence="1 2" key="1">
    <citation type="submission" date="2016-11" db="EMBL/GenBank/DDBJ databases">
        <authorList>
            <person name="Jaros S."/>
            <person name="Januszkiewicz K."/>
            <person name="Wedrychowicz H."/>
        </authorList>
    </citation>
    <scope>NUCLEOTIDE SEQUENCE [LARGE SCALE GENOMIC DNA]</scope>
    <source>
        <strain evidence="1 2">DSM 44523</strain>
    </source>
</reference>